<dbReference type="OrthoDB" id="1932706at2759"/>
<feature type="compositionally biased region" description="Low complexity" evidence="2">
    <location>
        <begin position="849"/>
        <end position="863"/>
    </location>
</feature>
<gene>
    <name evidence="4" type="ORF">SPHA_66149</name>
</gene>
<accession>A0A812E4N6</accession>
<evidence type="ECO:0000256" key="2">
    <source>
        <dbReference type="SAM" id="MobiDB-lite"/>
    </source>
</evidence>
<dbReference type="AlphaFoldDB" id="A0A812E4N6"/>
<name>A0A812E4N6_ACAPH</name>
<feature type="region of interest" description="Disordered" evidence="2">
    <location>
        <begin position="438"/>
        <end position="565"/>
    </location>
</feature>
<dbReference type="GO" id="GO:0000124">
    <property type="term" value="C:SAGA complex"/>
    <property type="evidence" value="ECO:0007669"/>
    <property type="project" value="InterPro"/>
</dbReference>
<evidence type="ECO:0000313" key="4">
    <source>
        <dbReference type="EMBL" id="CAE1315235.1"/>
    </source>
</evidence>
<evidence type="ECO:0000256" key="1">
    <source>
        <dbReference type="ARBA" id="ARBA00009112"/>
    </source>
</evidence>
<feature type="compositionally biased region" description="Polar residues" evidence="2">
    <location>
        <begin position="787"/>
        <end position="805"/>
    </location>
</feature>
<feature type="compositionally biased region" description="Pro residues" evidence="2">
    <location>
        <begin position="538"/>
        <end position="552"/>
    </location>
</feature>
<dbReference type="InterPro" id="IPR046468">
    <property type="entry name" value="Spt20-like_SEP"/>
</dbReference>
<dbReference type="Proteomes" id="UP000597762">
    <property type="component" value="Unassembled WGS sequence"/>
</dbReference>
<evidence type="ECO:0000313" key="5">
    <source>
        <dbReference type="Proteomes" id="UP000597762"/>
    </source>
</evidence>
<reference evidence="4" key="1">
    <citation type="submission" date="2021-01" db="EMBL/GenBank/DDBJ databases">
        <authorList>
            <person name="Li R."/>
            <person name="Bekaert M."/>
        </authorList>
    </citation>
    <scope>NUCLEOTIDE SEQUENCE</scope>
    <source>
        <strain evidence="4">Farmed</strain>
    </source>
</reference>
<feature type="compositionally biased region" description="Low complexity" evidence="2">
    <location>
        <begin position="806"/>
        <end position="839"/>
    </location>
</feature>
<dbReference type="PANTHER" id="PTHR13526:SF8">
    <property type="entry name" value="TRANSCRIPTION FACTOR SPT20 HOMOLOG"/>
    <property type="match status" value="1"/>
</dbReference>
<dbReference type="GO" id="GO:0003712">
    <property type="term" value="F:transcription coregulator activity"/>
    <property type="evidence" value="ECO:0007669"/>
    <property type="project" value="InterPro"/>
</dbReference>
<feature type="region of interest" description="Disordered" evidence="2">
    <location>
        <begin position="273"/>
        <end position="293"/>
    </location>
</feature>
<dbReference type="PANTHER" id="PTHR13526">
    <property type="entry name" value="TRANSCRIPTION FACTOR SPT20 HOMOLOG"/>
    <property type="match status" value="1"/>
</dbReference>
<protein>
    <submittedName>
        <fullName evidence="4">SUPT20H</fullName>
    </submittedName>
</protein>
<feature type="compositionally biased region" description="Low complexity" evidence="2">
    <location>
        <begin position="771"/>
        <end position="786"/>
    </location>
</feature>
<dbReference type="EMBL" id="CAHIKZ030004770">
    <property type="protein sequence ID" value="CAE1315235.1"/>
    <property type="molecule type" value="Genomic_DNA"/>
</dbReference>
<comment type="caution">
    <text evidence="4">The sequence shown here is derived from an EMBL/GenBank/DDBJ whole genome shotgun (WGS) entry which is preliminary data.</text>
</comment>
<feature type="compositionally biased region" description="Polar residues" evidence="2">
    <location>
        <begin position="453"/>
        <end position="476"/>
    </location>
</feature>
<feature type="compositionally biased region" description="Low complexity" evidence="2">
    <location>
        <begin position="477"/>
        <end position="494"/>
    </location>
</feature>
<keyword evidence="5" id="KW-1185">Reference proteome</keyword>
<feature type="region of interest" description="Disordered" evidence="2">
    <location>
        <begin position="770"/>
        <end position="877"/>
    </location>
</feature>
<sequence length="877" mass="94296">MEYPIVPNGNNCNSNSCTGNSGGGLNSVYKGKSVSQKLMELYQEELQRQPEDEPLCYATHLLAKLVKRDRLNCLVLNLYPANEGYSLMLKGRNGMESETIKLPYEESELLEYIDASELPPILVDILEKAQVNVFHSGCVIVEVRDYRRSSNGTYDSEYIMLKPTMQSLLCDINSLTNDGHRWTQEDVFQLESQLLLATQDPLCLDPNPAIFFAMNHQQYENKKFNDPALRQSVKKYSQAAVNRKRKFAKAPAPKELRLLDFISRKRLRKGAGAIKPIPDSRNYKPPNLSPPQNIDVDKYASEKPMEKKTADNNLSLVEEHILEVELAEGQKEVTRIAFLQRLSDEIYFGEQSDGNMKGEKCRFQLGTRENVDKYFEQFKMLFVKNYSTAIQNVVVSTNRPNASPQVSFINPATCSSPLSTMSMPMNQETNNQGIVTRKGSSQHLSVSVGSSGNSAQQNTVSPSTPAISPGVGNTTASSQQSTNSQSQSHSGQSQKGRQHAISNSSPSPVSSNNSQHSSSTSLSASSQQSGPPSQKTPTPTPTPPPAPTPTPPLNTIRRPSTTSEAVTVQSQNPLQQSANQMAFLTSSDSAATSAALSQAAAAAGLTSGINIANLASLPPNLNIQNLPATGLNIANLPAISNMQVSLTGGIVPITMINNNTGLLQNQSASSLSQPALVTMVTSLPQTTSTPTTVNSNPVTTQVAMTSGMFTNSGSMLPIPIDLSQLMPAGLKGAAQNLRPPSMPVMQLQNQQPIQLLNLSQQRGTLPALQVTQAQTTSATTQNSRNTPTTPTGISVNSTAFSQVPIQTGKSSQLQGSSSGAASSSGSSSSSQQSTGSQLQFHQLQYKHPQSSSSSQQSSSGSSKSKSKKRATPTPPKS</sequence>
<feature type="domain" description="Spt20-like SEP" evidence="3">
    <location>
        <begin position="73"/>
        <end position="211"/>
    </location>
</feature>
<dbReference type="Pfam" id="PF12090">
    <property type="entry name" value="Spt20_SEP"/>
    <property type="match status" value="1"/>
</dbReference>
<dbReference type="InterPro" id="IPR021950">
    <property type="entry name" value="Spt20"/>
</dbReference>
<comment type="similarity">
    <text evidence="1">Belongs to the SPT20 family.</text>
</comment>
<organism evidence="4 5">
    <name type="scientific">Acanthosepion pharaonis</name>
    <name type="common">Pharaoh cuttlefish</name>
    <name type="synonym">Sepia pharaonis</name>
    <dbReference type="NCBI Taxonomy" id="158019"/>
    <lineage>
        <taxon>Eukaryota</taxon>
        <taxon>Metazoa</taxon>
        <taxon>Spiralia</taxon>
        <taxon>Lophotrochozoa</taxon>
        <taxon>Mollusca</taxon>
        <taxon>Cephalopoda</taxon>
        <taxon>Coleoidea</taxon>
        <taxon>Decapodiformes</taxon>
        <taxon>Sepiida</taxon>
        <taxon>Sepiina</taxon>
        <taxon>Sepiidae</taxon>
        <taxon>Acanthosepion</taxon>
    </lineage>
</organism>
<proteinExistence type="inferred from homology"/>
<evidence type="ECO:0000259" key="3">
    <source>
        <dbReference type="Pfam" id="PF12090"/>
    </source>
</evidence>
<feature type="compositionally biased region" description="Low complexity" evidence="2">
    <location>
        <begin position="502"/>
        <end position="537"/>
    </location>
</feature>
<feature type="compositionally biased region" description="Low complexity" evidence="2">
    <location>
        <begin position="439"/>
        <end position="452"/>
    </location>
</feature>
<dbReference type="GO" id="GO:0006357">
    <property type="term" value="P:regulation of transcription by RNA polymerase II"/>
    <property type="evidence" value="ECO:0007669"/>
    <property type="project" value="TreeGrafter"/>
</dbReference>